<reference evidence="1 2" key="1">
    <citation type="submission" date="2023-01" db="EMBL/GenBank/DDBJ databases">
        <authorList>
            <person name="Kreplak J."/>
        </authorList>
    </citation>
    <scope>NUCLEOTIDE SEQUENCE [LARGE SCALE GENOMIC DNA]</scope>
</reference>
<protein>
    <submittedName>
        <fullName evidence="1">Uncharacterized protein</fullName>
    </submittedName>
</protein>
<name>A0AAV1A5A2_VICFA</name>
<evidence type="ECO:0000313" key="1">
    <source>
        <dbReference type="EMBL" id="CAI8604883.1"/>
    </source>
</evidence>
<proteinExistence type="predicted"/>
<evidence type="ECO:0000313" key="2">
    <source>
        <dbReference type="Proteomes" id="UP001157006"/>
    </source>
</evidence>
<gene>
    <name evidence="1" type="ORF">VFH_III155160</name>
</gene>
<organism evidence="1 2">
    <name type="scientific">Vicia faba</name>
    <name type="common">Broad bean</name>
    <name type="synonym">Faba vulgaris</name>
    <dbReference type="NCBI Taxonomy" id="3906"/>
    <lineage>
        <taxon>Eukaryota</taxon>
        <taxon>Viridiplantae</taxon>
        <taxon>Streptophyta</taxon>
        <taxon>Embryophyta</taxon>
        <taxon>Tracheophyta</taxon>
        <taxon>Spermatophyta</taxon>
        <taxon>Magnoliopsida</taxon>
        <taxon>eudicotyledons</taxon>
        <taxon>Gunneridae</taxon>
        <taxon>Pentapetalae</taxon>
        <taxon>rosids</taxon>
        <taxon>fabids</taxon>
        <taxon>Fabales</taxon>
        <taxon>Fabaceae</taxon>
        <taxon>Papilionoideae</taxon>
        <taxon>50 kb inversion clade</taxon>
        <taxon>NPAAA clade</taxon>
        <taxon>Hologalegina</taxon>
        <taxon>IRL clade</taxon>
        <taxon>Fabeae</taxon>
        <taxon>Vicia</taxon>
    </lineage>
</organism>
<sequence>MLPGSSNRDRLSAKASVPGPDGFVCPSLANRIPAQRHSAPYRSRSVFATAGEAVVEAKPIATPTIKDEIGPLLKDLMEWPTQERLCNMGTHGWKQSFLMVLISGRNNQNKSPGISIHKRPLYFISPVTSAKERRLPRDPGASINVMPLRALADLGIPYYEPAKSDQGYYSGVQCRLAKSHRQDSSLVCADLKTEVTSYVIDGDTS</sequence>
<dbReference type="Proteomes" id="UP001157006">
    <property type="component" value="Chromosome 3"/>
</dbReference>
<dbReference type="AlphaFoldDB" id="A0AAV1A5A2"/>
<dbReference type="EMBL" id="OX451738">
    <property type="protein sequence ID" value="CAI8604883.1"/>
    <property type="molecule type" value="Genomic_DNA"/>
</dbReference>
<accession>A0AAV1A5A2</accession>
<keyword evidence="2" id="KW-1185">Reference proteome</keyword>